<gene>
    <name evidence="1" type="ORF">DRO07_01535</name>
</gene>
<organism evidence="1 2">
    <name type="scientific">Candidatus Iainarchaeum sp</name>
    <dbReference type="NCBI Taxonomy" id="3101447"/>
    <lineage>
        <taxon>Archaea</taxon>
        <taxon>Candidatus Iainarchaeota</taxon>
        <taxon>Candidatus Iainarchaeia</taxon>
        <taxon>Candidatus Iainarchaeales</taxon>
        <taxon>Candidatus Iainarchaeaceae</taxon>
        <taxon>Candidatus Iainarchaeum</taxon>
    </lineage>
</organism>
<dbReference type="AlphaFoldDB" id="A0A497JG45"/>
<evidence type="ECO:0000313" key="1">
    <source>
        <dbReference type="EMBL" id="RLG69858.1"/>
    </source>
</evidence>
<evidence type="ECO:0000313" key="2">
    <source>
        <dbReference type="Proteomes" id="UP000277633"/>
    </source>
</evidence>
<comment type="caution">
    <text evidence="1">The sequence shown here is derived from an EMBL/GenBank/DDBJ whole genome shotgun (WGS) entry which is preliminary data.</text>
</comment>
<sequence>MAVDVTFFLAQFWGWLLVIVGLIFLLRPRVLLNEISGLFKDRNYVLLTGWLAMILGLFTVILHNVWTADWRVVITVFGWLSLIKGIARMGFPELPQKTASAFKNKQALMQILLVICVLLGAWLIWMSYSQ</sequence>
<proteinExistence type="predicted"/>
<accession>A0A497JG45</accession>
<dbReference type="Proteomes" id="UP000277633">
    <property type="component" value="Unassembled WGS sequence"/>
</dbReference>
<protein>
    <recommendedName>
        <fullName evidence="3">DUF2065 family protein</fullName>
    </recommendedName>
</protein>
<name>A0A497JG45_9ARCH</name>
<dbReference type="EMBL" id="QMWO01000041">
    <property type="protein sequence ID" value="RLG69858.1"/>
    <property type="molecule type" value="Genomic_DNA"/>
</dbReference>
<reference evidence="1 2" key="1">
    <citation type="submission" date="2018-06" db="EMBL/GenBank/DDBJ databases">
        <title>Extensive metabolic versatility and redundancy in microbially diverse, dynamic hydrothermal sediments.</title>
        <authorList>
            <person name="Dombrowski N."/>
            <person name="Teske A."/>
            <person name="Baker B.J."/>
        </authorList>
    </citation>
    <scope>NUCLEOTIDE SEQUENCE [LARGE SCALE GENOMIC DNA]</scope>
    <source>
        <strain evidence="1">B9_G13</strain>
    </source>
</reference>
<evidence type="ECO:0008006" key="3">
    <source>
        <dbReference type="Google" id="ProtNLM"/>
    </source>
</evidence>